<dbReference type="AlphaFoldDB" id="A0A8H6I9R8"/>
<accession>A0A8H6I9R8</accession>
<dbReference type="GO" id="GO:0010181">
    <property type="term" value="F:FMN binding"/>
    <property type="evidence" value="ECO:0007669"/>
    <property type="project" value="InterPro"/>
</dbReference>
<dbReference type="Pfam" id="PF00724">
    <property type="entry name" value="Oxidored_FMN"/>
    <property type="match status" value="1"/>
</dbReference>
<name>A0A8H6I9R8_9AGAR</name>
<organism evidence="2 3">
    <name type="scientific">Ephemerocybe angulata</name>
    <dbReference type="NCBI Taxonomy" id="980116"/>
    <lineage>
        <taxon>Eukaryota</taxon>
        <taxon>Fungi</taxon>
        <taxon>Dikarya</taxon>
        <taxon>Basidiomycota</taxon>
        <taxon>Agaricomycotina</taxon>
        <taxon>Agaricomycetes</taxon>
        <taxon>Agaricomycetidae</taxon>
        <taxon>Agaricales</taxon>
        <taxon>Agaricineae</taxon>
        <taxon>Psathyrellaceae</taxon>
        <taxon>Ephemerocybe</taxon>
    </lineage>
</organism>
<sequence length="390" mass="42809">MSLASRPAVAATKALFTSLKVGDITIPNRIQMSALTRNRALNTVPNDLMKEHYVQRAKGGAGLIVTEGVLITRQGTEWQQAPGLWSKEQVAGWKKITEAVHAEGSFIYAQIWHVGRVAHPDAPEQKLAGGPVPAPSAISARGGKFRFIPGQPGYTTPTEITDPTVFIEQFKQAAINAKEAGFDGVEVHGANGYLVHQFLDNTSNKRTDQWGGSVENRSRFGLEILKVLIPIFGKNVAIKLSPAGGYNDMGMTLEDTLETYRYFISEADKLGLAYFTLARYGALFDVEIDGKPRATQHDVLESYRPYIKNALLFLNVGLTPEEGAKLIEEGKIDGASYGLPWITHPDFGLRAKFGKPLDNNPNWILMQIGEGESVEKWGVGYNDYPALAEY</sequence>
<evidence type="ECO:0000313" key="2">
    <source>
        <dbReference type="EMBL" id="KAF6761154.1"/>
    </source>
</evidence>
<evidence type="ECO:0000313" key="3">
    <source>
        <dbReference type="Proteomes" id="UP000521943"/>
    </source>
</evidence>
<reference evidence="2 3" key="1">
    <citation type="submission" date="2020-07" db="EMBL/GenBank/DDBJ databases">
        <title>Comparative genomics of pyrophilous fungi reveals a link between fire events and developmental genes.</title>
        <authorList>
            <consortium name="DOE Joint Genome Institute"/>
            <person name="Steindorff A.S."/>
            <person name="Carver A."/>
            <person name="Calhoun S."/>
            <person name="Stillman K."/>
            <person name="Liu H."/>
            <person name="Lipzen A."/>
            <person name="Pangilinan J."/>
            <person name="Labutti K."/>
            <person name="Bruns T.D."/>
            <person name="Grigoriev I.V."/>
        </authorList>
    </citation>
    <scope>NUCLEOTIDE SEQUENCE [LARGE SCALE GENOMIC DNA]</scope>
    <source>
        <strain evidence="2 3">CBS 144469</strain>
    </source>
</reference>
<comment type="caution">
    <text evidence="2">The sequence shown here is derived from an EMBL/GenBank/DDBJ whole genome shotgun (WGS) entry which is preliminary data.</text>
</comment>
<dbReference type="InterPro" id="IPR013785">
    <property type="entry name" value="Aldolase_TIM"/>
</dbReference>
<dbReference type="GO" id="GO:0016491">
    <property type="term" value="F:oxidoreductase activity"/>
    <property type="evidence" value="ECO:0007669"/>
    <property type="project" value="InterPro"/>
</dbReference>
<gene>
    <name evidence="2" type="ORF">DFP72DRAFT_880256</name>
</gene>
<dbReference type="InterPro" id="IPR001155">
    <property type="entry name" value="OxRdtase_FMN_N"/>
</dbReference>
<proteinExistence type="predicted"/>
<feature type="domain" description="NADH:flavin oxidoreductase/NADH oxidase N-terminal" evidence="1">
    <location>
        <begin position="15"/>
        <end position="356"/>
    </location>
</feature>
<protein>
    <submittedName>
        <fullName evidence="2">Flavo protein NADH-dependent oxidoreductase</fullName>
    </submittedName>
</protein>
<dbReference type="PANTHER" id="PTHR22893">
    <property type="entry name" value="NADH OXIDOREDUCTASE-RELATED"/>
    <property type="match status" value="1"/>
</dbReference>
<evidence type="ECO:0000259" key="1">
    <source>
        <dbReference type="Pfam" id="PF00724"/>
    </source>
</evidence>
<dbReference type="OrthoDB" id="276546at2759"/>
<dbReference type="Proteomes" id="UP000521943">
    <property type="component" value="Unassembled WGS sequence"/>
</dbReference>
<dbReference type="Gene3D" id="3.20.20.70">
    <property type="entry name" value="Aldolase class I"/>
    <property type="match status" value="1"/>
</dbReference>
<dbReference type="PANTHER" id="PTHR22893:SF91">
    <property type="entry name" value="NADPH DEHYDROGENASE 2-RELATED"/>
    <property type="match status" value="1"/>
</dbReference>
<dbReference type="CDD" id="cd02933">
    <property type="entry name" value="OYE_like_FMN"/>
    <property type="match status" value="1"/>
</dbReference>
<dbReference type="InterPro" id="IPR045247">
    <property type="entry name" value="Oye-like"/>
</dbReference>
<dbReference type="EMBL" id="JACGCI010000010">
    <property type="protein sequence ID" value="KAF6761154.1"/>
    <property type="molecule type" value="Genomic_DNA"/>
</dbReference>
<keyword evidence="3" id="KW-1185">Reference proteome</keyword>
<dbReference type="SUPFAM" id="SSF51395">
    <property type="entry name" value="FMN-linked oxidoreductases"/>
    <property type="match status" value="1"/>
</dbReference>